<dbReference type="OrthoDB" id="4494979at2"/>
<keyword evidence="9" id="KW-1185">Reference proteome</keyword>
<dbReference type="Gene3D" id="3.40.50.970">
    <property type="match status" value="2"/>
</dbReference>
<comment type="similarity">
    <text evidence="2 4">Belongs to the TPP enzyme family.</text>
</comment>
<evidence type="ECO:0000259" key="5">
    <source>
        <dbReference type="Pfam" id="PF00205"/>
    </source>
</evidence>
<dbReference type="CDD" id="cd07035">
    <property type="entry name" value="TPP_PYR_POX_like"/>
    <property type="match status" value="1"/>
</dbReference>
<evidence type="ECO:0000256" key="2">
    <source>
        <dbReference type="ARBA" id="ARBA00007812"/>
    </source>
</evidence>
<evidence type="ECO:0000256" key="4">
    <source>
        <dbReference type="RuleBase" id="RU362132"/>
    </source>
</evidence>
<proteinExistence type="inferred from homology"/>
<organism evidence="8 9">
    <name type="scientific">Martelella lutilitoris</name>
    <dbReference type="NCBI Taxonomy" id="2583532"/>
    <lineage>
        <taxon>Bacteria</taxon>
        <taxon>Pseudomonadati</taxon>
        <taxon>Pseudomonadota</taxon>
        <taxon>Alphaproteobacteria</taxon>
        <taxon>Hyphomicrobiales</taxon>
        <taxon>Aurantimonadaceae</taxon>
        <taxon>Martelella</taxon>
    </lineage>
</organism>
<feature type="domain" description="Thiamine pyrophosphate enzyme central" evidence="5">
    <location>
        <begin position="201"/>
        <end position="336"/>
    </location>
</feature>
<evidence type="ECO:0000256" key="3">
    <source>
        <dbReference type="ARBA" id="ARBA00023052"/>
    </source>
</evidence>
<comment type="cofactor">
    <cofactor evidence="1">
        <name>thiamine diphosphate</name>
        <dbReference type="ChEBI" id="CHEBI:58937"/>
    </cofactor>
</comment>
<dbReference type="GO" id="GO:0009097">
    <property type="term" value="P:isoleucine biosynthetic process"/>
    <property type="evidence" value="ECO:0007669"/>
    <property type="project" value="TreeGrafter"/>
</dbReference>
<dbReference type="Pfam" id="PF02775">
    <property type="entry name" value="TPP_enzyme_C"/>
    <property type="match status" value="1"/>
</dbReference>
<dbReference type="InterPro" id="IPR000399">
    <property type="entry name" value="TPP-bd_CS"/>
</dbReference>
<feature type="domain" description="Thiamine pyrophosphate enzyme TPP-binding" evidence="6">
    <location>
        <begin position="397"/>
        <end position="547"/>
    </location>
</feature>
<dbReference type="Pfam" id="PF00205">
    <property type="entry name" value="TPP_enzyme_M"/>
    <property type="match status" value="1"/>
</dbReference>
<dbReference type="GO" id="GO:0009099">
    <property type="term" value="P:L-valine biosynthetic process"/>
    <property type="evidence" value="ECO:0007669"/>
    <property type="project" value="TreeGrafter"/>
</dbReference>
<evidence type="ECO:0000259" key="7">
    <source>
        <dbReference type="Pfam" id="PF02776"/>
    </source>
</evidence>
<name>A0A5C4JTD9_9HYPH</name>
<evidence type="ECO:0000256" key="1">
    <source>
        <dbReference type="ARBA" id="ARBA00001964"/>
    </source>
</evidence>
<evidence type="ECO:0000259" key="6">
    <source>
        <dbReference type="Pfam" id="PF02775"/>
    </source>
</evidence>
<dbReference type="PANTHER" id="PTHR18968">
    <property type="entry name" value="THIAMINE PYROPHOSPHATE ENZYMES"/>
    <property type="match status" value="1"/>
</dbReference>
<dbReference type="Gene3D" id="3.40.50.1220">
    <property type="entry name" value="TPP-binding domain"/>
    <property type="match status" value="1"/>
</dbReference>
<protein>
    <submittedName>
        <fullName evidence="8">Thiamine pyrophosphate-binding protein</fullName>
    </submittedName>
</protein>
<dbReference type="Proteomes" id="UP000307874">
    <property type="component" value="Unassembled WGS sequence"/>
</dbReference>
<gene>
    <name evidence="8" type="ORF">FF124_05635</name>
</gene>
<keyword evidence="3 4" id="KW-0786">Thiamine pyrophosphate</keyword>
<dbReference type="PROSITE" id="PS00187">
    <property type="entry name" value="TPP_ENZYMES"/>
    <property type="match status" value="1"/>
</dbReference>
<dbReference type="InterPro" id="IPR012000">
    <property type="entry name" value="Thiamin_PyroP_enz_cen_dom"/>
</dbReference>
<dbReference type="AlphaFoldDB" id="A0A5C4JTD9"/>
<dbReference type="InterPro" id="IPR029035">
    <property type="entry name" value="DHS-like_NAD/FAD-binding_dom"/>
</dbReference>
<evidence type="ECO:0000313" key="9">
    <source>
        <dbReference type="Proteomes" id="UP000307874"/>
    </source>
</evidence>
<evidence type="ECO:0000313" key="8">
    <source>
        <dbReference type="EMBL" id="TNB48616.1"/>
    </source>
</evidence>
<dbReference type="RefSeq" id="WP_138747521.1">
    <property type="nucleotide sequence ID" value="NZ_VCLB01000003.1"/>
</dbReference>
<dbReference type="GO" id="GO:0003984">
    <property type="term" value="F:acetolactate synthase activity"/>
    <property type="evidence" value="ECO:0007669"/>
    <property type="project" value="TreeGrafter"/>
</dbReference>
<dbReference type="GO" id="GO:0030976">
    <property type="term" value="F:thiamine pyrophosphate binding"/>
    <property type="evidence" value="ECO:0007669"/>
    <property type="project" value="InterPro"/>
</dbReference>
<dbReference type="CDD" id="cd00568">
    <property type="entry name" value="TPP_enzymes"/>
    <property type="match status" value="1"/>
</dbReference>
<sequence>MSENGQAAMNGARYIAESFEALGVTHVFFMDAILRPTLVEMEELGIKRILAHSEKSAVYMADGYARASNRVGVCMSQSVGAANLAAGLQDAYLHRAPVVALTGRKEPMLRYRNAYQEVPHAPPFQSVTKASMDVAEARELPHLLPQAFRMATDGSPRPVHLDLNGLGGEIIEKGTVPSPVLPDPALGRLPADRPIASRAMIEAAAARLAQAKRPVMVVGAGAIQVEAHAEIRAFAEACKIPVATSLGGRTIVPTTHPLHIGTVGTYSAPPANRLVHEADLVIYIGCHAGDQPTNNYTVPAQGTAIIQIDLDGQEIGRNYPGVTAVWGCPRQAVADLAAHVTPQTAWADFAAHATAAVAEWWRRVEPAMHSDAAPLRVERLCREISEALPENAVLVADTGYSGIWTATMVDLPHPGQSYLRAAGSLGWAFPAALGAQCGAPERPVVCFSGDGAFYYHLSELETQRRWNIPVVTVINNNSGFGQGTPKVASFYDGRSGSPEEINRFGPTDFCALAKTFGVDGYRVERAEDLGPVLKAAIAARKPALIDVVTDIHPRAPEAWSPVAV</sequence>
<dbReference type="InterPro" id="IPR011766">
    <property type="entry name" value="TPP_enzyme_TPP-bd"/>
</dbReference>
<dbReference type="InterPro" id="IPR012001">
    <property type="entry name" value="Thiamin_PyroP_enz_TPP-bd_dom"/>
</dbReference>
<reference evidence="8 9" key="1">
    <citation type="submission" date="2019-06" db="EMBL/GenBank/DDBJ databases">
        <title>Martelella lutilitoris sp. nov., isolated from a tidal mudflat.</title>
        <authorList>
            <person name="Kim Y.-J."/>
        </authorList>
    </citation>
    <scope>NUCLEOTIDE SEQUENCE [LARGE SCALE GENOMIC DNA]</scope>
    <source>
        <strain evidence="8 9">GH2-6</strain>
    </source>
</reference>
<feature type="domain" description="Thiamine pyrophosphate enzyme N-terminal TPP-binding" evidence="7">
    <location>
        <begin position="9"/>
        <end position="117"/>
    </location>
</feature>
<comment type="caution">
    <text evidence="8">The sequence shown here is derived from an EMBL/GenBank/DDBJ whole genome shotgun (WGS) entry which is preliminary data.</text>
</comment>
<dbReference type="SUPFAM" id="SSF52518">
    <property type="entry name" value="Thiamin diphosphate-binding fold (THDP-binding)"/>
    <property type="match status" value="2"/>
</dbReference>
<dbReference type="GO" id="GO:0000287">
    <property type="term" value="F:magnesium ion binding"/>
    <property type="evidence" value="ECO:0007669"/>
    <property type="project" value="InterPro"/>
</dbReference>
<dbReference type="InterPro" id="IPR029061">
    <property type="entry name" value="THDP-binding"/>
</dbReference>
<dbReference type="PANTHER" id="PTHR18968:SF13">
    <property type="entry name" value="ACETOLACTATE SYNTHASE CATALYTIC SUBUNIT, MITOCHONDRIAL"/>
    <property type="match status" value="1"/>
</dbReference>
<dbReference type="Pfam" id="PF02776">
    <property type="entry name" value="TPP_enzyme_N"/>
    <property type="match status" value="1"/>
</dbReference>
<dbReference type="GO" id="GO:0005948">
    <property type="term" value="C:acetolactate synthase complex"/>
    <property type="evidence" value="ECO:0007669"/>
    <property type="project" value="TreeGrafter"/>
</dbReference>
<dbReference type="EMBL" id="VCLB01000003">
    <property type="protein sequence ID" value="TNB48616.1"/>
    <property type="molecule type" value="Genomic_DNA"/>
</dbReference>
<dbReference type="SUPFAM" id="SSF52467">
    <property type="entry name" value="DHS-like NAD/FAD-binding domain"/>
    <property type="match status" value="1"/>
</dbReference>
<accession>A0A5C4JTD9</accession>
<dbReference type="GO" id="GO:0050660">
    <property type="term" value="F:flavin adenine dinucleotide binding"/>
    <property type="evidence" value="ECO:0007669"/>
    <property type="project" value="TreeGrafter"/>
</dbReference>
<dbReference type="InterPro" id="IPR045229">
    <property type="entry name" value="TPP_enz"/>
</dbReference>